<dbReference type="InterPro" id="IPR021840">
    <property type="entry name" value="DUF3433"/>
</dbReference>
<feature type="transmembrane region" description="Helical" evidence="1">
    <location>
        <begin position="767"/>
        <end position="788"/>
    </location>
</feature>
<name>A0A9P4GLP1_9PLEO</name>
<dbReference type="GeneID" id="63850168"/>
<feature type="transmembrane region" description="Helical" evidence="1">
    <location>
        <begin position="98"/>
        <end position="116"/>
    </location>
</feature>
<dbReference type="Pfam" id="PF11915">
    <property type="entry name" value="DUF3433"/>
    <property type="match status" value="2"/>
</dbReference>
<feature type="transmembrane region" description="Helical" evidence="1">
    <location>
        <begin position="536"/>
        <end position="558"/>
    </location>
</feature>
<protein>
    <submittedName>
        <fullName evidence="2">Uncharacterized protein</fullName>
    </submittedName>
</protein>
<dbReference type="EMBL" id="ML976615">
    <property type="protein sequence ID" value="KAF1847952.1"/>
    <property type="molecule type" value="Genomic_DNA"/>
</dbReference>
<dbReference type="PANTHER" id="PTHR37544">
    <property type="entry name" value="SPRAY-RELATED"/>
    <property type="match status" value="1"/>
</dbReference>
<evidence type="ECO:0000313" key="2">
    <source>
        <dbReference type="EMBL" id="KAF1847952.1"/>
    </source>
</evidence>
<keyword evidence="3" id="KW-1185">Reference proteome</keyword>
<feature type="transmembrane region" description="Helical" evidence="1">
    <location>
        <begin position="49"/>
        <end position="70"/>
    </location>
</feature>
<keyword evidence="1" id="KW-0472">Membrane</keyword>
<dbReference type="Proteomes" id="UP000800039">
    <property type="component" value="Unassembled WGS sequence"/>
</dbReference>
<accession>A0A9P4GLP1</accession>
<evidence type="ECO:0000256" key="1">
    <source>
        <dbReference type="SAM" id="Phobius"/>
    </source>
</evidence>
<dbReference type="PANTHER" id="PTHR37544:SF3">
    <property type="entry name" value="SPRAY"/>
    <property type="match status" value="1"/>
</dbReference>
<evidence type="ECO:0000313" key="3">
    <source>
        <dbReference type="Proteomes" id="UP000800039"/>
    </source>
</evidence>
<sequence>MASYQAQSHFSSAEEHGSSLVRPWASHLVQRKQDTGARRYSWKPASFRLVTLLTITLLAWVLIAILQILLVRSQRDGGIILMSSIDDIPFAQSFSYKYLPTIIALVFSIFWSWIDLQVKRVEPYYQLSKIAGVWGKDSLLLSYPFDFMPFVPLSAFRNRHWAVFWAGTSMLFITWGVVPFQAGIFATETILRTTPAVFSRSLDFIPASKQKATLTNRYVHSSHGIIWLNETLPPYMTRDYVLAPFKLQEAETALAVNQTWTSDTTLYSLDMKCEVPMVQVRKDEYNRFSSEYVSSNGCSSPTDLATSFGNETIGPKPSLHGQSVYDTKEFASLYIGYYSTDTSDYYLSQGGKCLSNHTFMALYTRNKNSANDPPQNVTRLYCIPFYYQQDVTAVVDASTQRPLKIEAKSEKVPLPAETWDSKFFEDQMNGGKQEQIRDTLPLKYWPDQLETLSTVPLSLAPEGLALVTMAGLVVGASQRSLADLLDPEALRAAYETTYRIIFARSMVEILDQKFTNTRTVNGSTEHMTAAVVVVPVFTYLVEGLLGFVSLCSIALIVISIRRKWSLHSDPATIASVMALVADNPTLLGDFTKLDGANKERFEESLKDKKFQLEYNERGNIITEADSFDPLDHNSHGIVRTESDESQPAKPIRPREFQSLMVLPFVSLLIALAITLGVLLLKSQPYGIVRPSSRAIVRQLIENYIPTAIATFIEPVWVLVNRLMCMLQPFEELRGGNATPQKSINADYSSLPPQLVIIKALRSSHFKLAAVCTMALLTNVLAIAFSGMFDERSVIFPYRVPLQPPYETKFVSINGTVGPGMLEQSGAFTGGLGTNQFLVAESNYTAGTPLPAWTGNQLFFVPFADKELLKLKEDERLEARTTAVGAELDCQQIDPRNLTASWYRDSHNSGSTSDVSVTIDGVACEKKDIRTEDGPEGVNGGLNPYCEDGRTSMELVLLPQARQNASLAEQDFCARLAVFGYVRDANICRRNTTTFDQSNALFVGCRTKIVAGEATVLVGNDGRVHKVSQLDTSSDLSSTFTERHFSNNASNLLRQGNTFLLRYPGARWHNQSFASEFMNYFMFKQANNSRLIDPNLPLPSLEEVTRQLYPVYSKLFAIWLGINRDKLLVPRNNGSSFTIEGWIHERQTRIFLSMPLFIIAEAILGIYTIVAVCIYLWRPGRFLPRMPTSIGAIIALFAASQAVCDMHGTSLLTRKERKRHVEGLGTRYGYGTFVGVDGRLHQGIEKEPLVNAVPVLGIVEKVQTGFSQKSLVFKRSRN</sequence>
<dbReference type="OrthoDB" id="3248909at2759"/>
<reference evidence="2" key="1">
    <citation type="submission" date="2020-01" db="EMBL/GenBank/DDBJ databases">
        <authorList>
            <consortium name="DOE Joint Genome Institute"/>
            <person name="Haridas S."/>
            <person name="Albert R."/>
            <person name="Binder M."/>
            <person name="Bloem J."/>
            <person name="Labutti K."/>
            <person name="Salamov A."/>
            <person name="Andreopoulos B."/>
            <person name="Baker S.E."/>
            <person name="Barry K."/>
            <person name="Bills G."/>
            <person name="Bluhm B.H."/>
            <person name="Cannon C."/>
            <person name="Castanera R."/>
            <person name="Culley D.E."/>
            <person name="Daum C."/>
            <person name="Ezra D."/>
            <person name="Gonzalez J.B."/>
            <person name="Henrissat B."/>
            <person name="Kuo A."/>
            <person name="Liang C."/>
            <person name="Lipzen A."/>
            <person name="Lutzoni F."/>
            <person name="Magnuson J."/>
            <person name="Mondo S."/>
            <person name="Nolan M."/>
            <person name="Ohm R."/>
            <person name="Pangilinan J."/>
            <person name="Park H.-J."/>
            <person name="Ramirez L."/>
            <person name="Alfaro M."/>
            <person name="Sun H."/>
            <person name="Tritt A."/>
            <person name="Yoshinaga Y."/>
            <person name="Zwiers L.-H."/>
            <person name="Turgeon B.G."/>
            <person name="Goodwin S.B."/>
            <person name="Spatafora J.W."/>
            <person name="Crous P.W."/>
            <person name="Grigoriev I.V."/>
        </authorList>
    </citation>
    <scope>NUCLEOTIDE SEQUENCE</scope>
    <source>
        <strain evidence="2">CBS 394.84</strain>
    </source>
</reference>
<comment type="caution">
    <text evidence="2">The sequence shown here is derived from an EMBL/GenBank/DDBJ whole genome shotgun (WGS) entry which is preliminary data.</text>
</comment>
<organism evidence="2 3">
    <name type="scientific">Cucurbitaria berberidis CBS 394.84</name>
    <dbReference type="NCBI Taxonomy" id="1168544"/>
    <lineage>
        <taxon>Eukaryota</taxon>
        <taxon>Fungi</taxon>
        <taxon>Dikarya</taxon>
        <taxon>Ascomycota</taxon>
        <taxon>Pezizomycotina</taxon>
        <taxon>Dothideomycetes</taxon>
        <taxon>Pleosporomycetidae</taxon>
        <taxon>Pleosporales</taxon>
        <taxon>Pleosporineae</taxon>
        <taxon>Cucurbitariaceae</taxon>
        <taxon>Cucurbitaria</taxon>
    </lineage>
</organism>
<feature type="transmembrane region" description="Helical" evidence="1">
    <location>
        <begin position="1155"/>
        <end position="1176"/>
    </location>
</feature>
<keyword evidence="1" id="KW-0812">Transmembrane</keyword>
<feature type="transmembrane region" description="Helical" evidence="1">
    <location>
        <begin position="659"/>
        <end position="680"/>
    </location>
</feature>
<feature type="transmembrane region" description="Helical" evidence="1">
    <location>
        <begin position="162"/>
        <end position="186"/>
    </location>
</feature>
<dbReference type="RefSeq" id="XP_040790515.1">
    <property type="nucleotide sequence ID" value="XM_040932917.1"/>
</dbReference>
<dbReference type="AlphaFoldDB" id="A0A9P4GLP1"/>
<gene>
    <name evidence="2" type="ORF">K460DRAFT_363966</name>
</gene>
<keyword evidence="1" id="KW-1133">Transmembrane helix</keyword>
<proteinExistence type="predicted"/>